<dbReference type="RefSeq" id="WP_307410313.1">
    <property type="nucleotide sequence ID" value="NZ_JAUSUR010000007.1"/>
</dbReference>
<evidence type="ECO:0000313" key="1">
    <source>
        <dbReference type="EMBL" id="MDQ0362575.1"/>
    </source>
</evidence>
<comment type="caution">
    <text evidence="1">The sequence shown here is derived from an EMBL/GenBank/DDBJ whole genome shotgun (WGS) entry which is preliminary data.</text>
</comment>
<accession>A0ABU0E6T4</accession>
<dbReference type="EMBL" id="JAUSUR010000007">
    <property type="protein sequence ID" value="MDQ0362575.1"/>
    <property type="molecule type" value="Genomic_DNA"/>
</dbReference>
<evidence type="ECO:0008006" key="3">
    <source>
        <dbReference type="Google" id="ProtNLM"/>
    </source>
</evidence>
<evidence type="ECO:0000313" key="2">
    <source>
        <dbReference type="Proteomes" id="UP001230220"/>
    </source>
</evidence>
<name>A0ABU0E6T4_9FIRM</name>
<dbReference type="Proteomes" id="UP001230220">
    <property type="component" value="Unassembled WGS sequence"/>
</dbReference>
<proteinExistence type="predicted"/>
<gene>
    <name evidence="1" type="ORF">J2S15_003329</name>
</gene>
<organism evidence="1 2">
    <name type="scientific">Breznakia pachnodae</name>
    <dbReference type="NCBI Taxonomy" id="265178"/>
    <lineage>
        <taxon>Bacteria</taxon>
        <taxon>Bacillati</taxon>
        <taxon>Bacillota</taxon>
        <taxon>Erysipelotrichia</taxon>
        <taxon>Erysipelotrichales</taxon>
        <taxon>Erysipelotrichaceae</taxon>
        <taxon>Breznakia</taxon>
    </lineage>
</organism>
<protein>
    <recommendedName>
        <fullName evidence="3">Transposase</fullName>
    </recommendedName>
</protein>
<reference evidence="1 2" key="1">
    <citation type="submission" date="2023-07" db="EMBL/GenBank/DDBJ databases">
        <title>Genomic Encyclopedia of Type Strains, Phase IV (KMG-IV): sequencing the most valuable type-strain genomes for metagenomic binning, comparative biology and taxonomic classification.</title>
        <authorList>
            <person name="Goeker M."/>
        </authorList>
    </citation>
    <scope>NUCLEOTIDE SEQUENCE [LARGE SCALE GENOMIC DNA]</scope>
    <source>
        <strain evidence="1 2">DSM 16784</strain>
    </source>
</reference>
<keyword evidence="2" id="KW-1185">Reference proteome</keyword>
<sequence length="92" mass="10852">MMKQKQLLEPWIYNILIHRRERTCLLPKRIVDQYSERRIINDLKRQGVSVKIVKENHAGEDVNAIPIDNKKRSNAGRKKKSAAVTNYIIERI</sequence>